<keyword evidence="3" id="KW-1185">Reference proteome</keyword>
<accession>A0A8J5CRD5</accession>
<evidence type="ECO:0000313" key="3">
    <source>
        <dbReference type="Proteomes" id="UP000770661"/>
    </source>
</evidence>
<dbReference type="Proteomes" id="UP000770661">
    <property type="component" value="Unassembled WGS sequence"/>
</dbReference>
<reference evidence="2" key="1">
    <citation type="submission" date="2020-07" db="EMBL/GenBank/DDBJ databases">
        <title>The High-quality genome of the commercially important snow crab, Chionoecetes opilio.</title>
        <authorList>
            <person name="Jeong J.-H."/>
            <person name="Ryu S."/>
        </authorList>
    </citation>
    <scope>NUCLEOTIDE SEQUENCE</scope>
    <source>
        <strain evidence="2">MADBK_172401_WGS</strain>
        <tissue evidence="2">Digestive gland</tissue>
    </source>
</reference>
<comment type="caution">
    <text evidence="2">The sequence shown here is derived from an EMBL/GenBank/DDBJ whole genome shotgun (WGS) entry which is preliminary data.</text>
</comment>
<proteinExistence type="predicted"/>
<organism evidence="2 3">
    <name type="scientific">Chionoecetes opilio</name>
    <name type="common">Atlantic snow crab</name>
    <name type="synonym">Cancer opilio</name>
    <dbReference type="NCBI Taxonomy" id="41210"/>
    <lineage>
        <taxon>Eukaryota</taxon>
        <taxon>Metazoa</taxon>
        <taxon>Ecdysozoa</taxon>
        <taxon>Arthropoda</taxon>
        <taxon>Crustacea</taxon>
        <taxon>Multicrustacea</taxon>
        <taxon>Malacostraca</taxon>
        <taxon>Eumalacostraca</taxon>
        <taxon>Eucarida</taxon>
        <taxon>Decapoda</taxon>
        <taxon>Pleocyemata</taxon>
        <taxon>Brachyura</taxon>
        <taxon>Eubrachyura</taxon>
        <taxon>Majoidea</taxon>
        <taxon>Majidae</taxon>
        <taxon>Chionoecetes</taxon>
    </lineage>
</organism>
<name>A0A8J5CRD5_CHIOP</name>
<protein>
    <submittedName>
        <fullName evidence="2">Uncharacterized protein</fullName>
    </submittedName>
</protein>
<dbReference type="EMBL" id="JACEEZ010018260">
    <property type="protein sequence ID" value="KAG0717062.1"/>
    <property type="molecule type" value="Genomic_DNA"/>
</dbReference>
<dbReference type="AlphaFoldDB" id="A0A8J5CRD5"/>
<evidence type="ECO:0000313" key="2">
    <source>
        <dbReference type="EMBL" id="KAG0717062.1"/>
    </source>
</evidence>
<evidence type="ECO:0000256" key="1">
    <source>
        <dbReference type="SAM" id="MobiDB-lite"/>
    </source>
</evidence>
<gene>
    <name evidence="2" type="ORF">GWK47_055188</name>
</gene>
<feature type="compositionally biased region" description="Low complexity" evidence="1">
    <location>
        <begin position="137"/>
        <end position="151"/>
    </location>
</feature>
<feature type="region of interest" description="Disordered" evidence="1">
    <location>
        <begin position="105"/>
        <end position="151"/>
    </location>
</feature>
<sequence>MEGDASHILGVKRVSALRLRVSQRTRTPLANTVHLSYHSVIDLASVLSGGIGGCGRVYQVSCLGLCVLDFSTCWSQSLPSGSGQWEGLRGVGWIQPLFNRFANAGPQDQTPAVLRGSASAARARDRDRQRAAKRSRASSPPRRAPEARQASAHTILHYRQVKWQTDEVETGPPETQRSAPKVTTERADLGFPLGGRDMDRDHVSIISKLRAFPLGWVRFEEERGTIISLTLMWSLRSTPETLIPPKPCPAVGDL</sequence>